<feature type="compositionally biased region" description="Low complexity" evidence="6">
    <location>
        <begin position="165"/>
        <end position="196"/>
    </location>
</feature>
<feature type="transmembrane region" description="Helical" evidence="7">
    <location>
        <begin position="100"/>
        <end position="119"/>
    </location>
</feature>
<dbReference type="GO" id="GO:0005886">
    <property type="term" value="C:plasma membrane"/>
    <property type="evidence" value="ECO:0007669"/>
    <property type="project" value="UniProtKB-SubCell"/>
</dbReference>
<evidence type="ECO:0000259" key="8">
    <source>
        <dbReference type="Pfam" id="PF04024"/>
    </source>
</evidence>
<dbReference type="KEGG" id="orz:FNH13_03515"/>
<feature type="transmembrane region" description="Helical" evidence="7">
    <location>
        <begin position="52"/>
        <end position="79"/>
    </location>
</feature>
<evidence type="ECO:0000313" key="9">
    <source>
        <dbReference type="EMBL" id="QDO87519.1"/>
    </source>
</evidence>
<evidence type="ECO:0000256" key="2">
    <source>
        <dbReference type="ARBA" id="ARBA00022475"/>
    </source>
</evidence>
<evidence type="ECO:0000256" key="4">
    <source>
        <dbReference type="ARBA" id="ARBA00022989"/>
    </source>
</evidence>
<dbReference type="PANTHER" id="PTHR33885">
    <property type="entry name" value="PHAGE SHOCK PROTEIN C"/>
    <property type="match status" value="1"/>
</dbReference>
<dbReference type="InterPro" id="IPR007168">
    <property type="entry name" value="Phageshock_PspC_N"/>
</dbReference>
<keyword evidence="10" id="KW-1185">Reference proteome</keyword>
<dbReference type="EMBL" id="CP041616">
    <property type="protein sequence ID" value="QDO87519.1"/>
    <property type="molecule type" value="Genomic_DNA"/>
</dbReference>
<feature type="transmembrane region" description="Helical" evidence="7">
    <location>
        <begin position="125"/>
        <end position="145"/>
    </location>
</feature>
<dbReference type="PANTHER" id="PTHR33885:SF3">
    <property type="entry name" value="PHAGE SHOCK PROTEIN C"/>
    <property type="match status" value="1"/>
</dbReference>
<feature type="domain" description="Phage shock protein PspC N-terminal" evidence="8">
    <location>
        <begin position="28"/>
        <end position="81"/>
    </location>
</feature>
<dbReference type="Pfam" id="PF04024">
    <property type="entry name" value="PspC"/>
    <property type="match status" value="1"/>
</dbReference>
<keyword evidence="2" id="KW-1003">Cell membrane</keyword>
<dbReference type="RefSeq" id="WP_143782187.1">
    <property type="nucleotide sequence ID" value="NZ_CP041616.1"/>
</dbReference>
<evidence type="ECO:0000256" key="6">
    <source>
        <dbReference type="SAM" id="MobiDB-lite"/>
    </source>
</evidence>
<protein>
    <submittedName>
        <fullName evidence="9">PspC domain-containing protein</fullName>
    </submittedName>
</protein>
<sequence length="475" mass="48529">MTQTPPHGGQFGPSGTDNFFTGLRRIDLRRSDDSWLGGVCSGLAERLGVDALVIRALFVVLSLGMGLGVVLYLLSWLVIPNRHEETHIESALRDGKAESVVLLVAAVLSVFGSFGWFGGGWWDGGFAGWGVISLVILGLGVWWLWTEWTKREQPGFYGQRAQQFAQSAAPGESGSAAGHAPPPYAATSAGTSAAPGHPGGNEGWSHSDSSGGTGGATAWTPSGAASTTDPTHVGVTTTDPALGHGGWGGPPRAARPAAPKPPPAPRRPGRRSAGVAGTLLGTGLALSAGGGLAWAASEYNWSVNPWLVGLAGALGALGLVILLLGLVGRTSGFPGFLAICTLVLTVVALPIGNYFVPSGRVGDVTWTPDATIDNQGPFRLGAGTGILDLRDVDPQDFPDPILASVALGNLTILVPDDLTVRIEAGTGAGSVDVNDGRSMDGIGVDEVIVVGDGPIDLEVEANVGLGQVLVEGDGQ</sequence>
<feature type="compositionally biased region" description="Low complexity" evidence="6">
    <location>
        <begin position="216"/>
        <end position="242"/>
    </location>
</feature>
<accession>A0A516G7M8</accession>
<evidence type="ECO:0000313" key="10">
    <source>
        <dbReference type="Proteomes" id="UP000315395"/>
    </source>
</evidence>
<evidence type="ECO:0000256" key="1">
    <source>
        <dbReference type="ARBA" id="ARBA00004162"/>
    </source>
</evidence>
<keyword evidence="4 7" id="KW-1133">Transmembrane helix</keyword>
<feature type="transmembrane region" description="Helical" evidence="7">
    <location>
        <begin position="273"/>
        <end position="294"/>
    </location>
</feature>
<organism evidence="9 10">
    <name type="scientific">Ornithinimicrobium ciconiae</name>
    <dbReference type="NCBI Taxonomy" id="2594265"/>
    <lineage>
        <taxon>Bacteria</taxon>
        <taxon>Bacillati</taxon>
        <taxon>Actinomycetota</taxon>
        <taxon>Actinomycetes</taxon>
        <taxon>Micrococcales</taxon>
        <taxon>Ornithinimicrobiaceae</taxon>
        <taxon>Ornithinimicrobium</taxon>
    </lineage>
</organism>
<keyword evidence="5 7" id="KW-0472">Membrane</keyword>
<dbReference type="AlphaFoldDB" id="A0A516G7M8"/>
<feature type="region of interest" description="Disordered" evidence="6">
    <location>
        <begin position="162"/>
        <end position="274"/>
    </location>
</feature>
<proteinExistence type="predicted"/>
<feature type="transmembrane region" description="Helical" evidence="7">
    <location>
        <begin position="306"/>
        <end position="328"/>
    </location>
</feature>
<dbReference type="OrthoDB" id="7359894at2"/>
<keyword evidence="3 7" id="KW-0812">Transmembrane</keyword>
<name>A0A516G7M8_9MICO</name>
<comment type="subcellular location">
    <subcellularLocation>
        <location evidence="1">Cell membrane</location>
        <topology evidence="1">Single-pass membrane protein</topology>
    </subcellularLocation>
</comment>
<evidence type="ECO:0000256" key="5">
    <source>
        <dbReference type="ARBA" id="ARBA00023136"/>
    </source>
</evidence>
<evidence type="ECO:0000256" key="7">
    <source>
        <dbReference type="SAM" id="Phobius"/>
    </source>
</evidence>
<dbReference type="InterPro" id="IPR052027">
    <property type="entry name" value="PspC"/>
</dbReference>
<reference evidence="9 10" key="1">
    <citation type="submission" date="2019-07" db="EMBL/GenBank/DDBJ databases">
        <title>complete genome sequencing of Ornithinimicrobium sp. H23M54.</title>
        <authorList>
            <person name="Bae J.-W."/>
            <person name="Lee S.-Y."/>
        </authorList>
    </citation>
    <scope>NUCLEOTIDE SEQUENCE [LARGE SCALE GENOMIC DNA]</scope>
    <source>
        <strain evidence="9 10">H23M54</strain>
    </source>
</reference>
<feature type="transmembrane region" description="Helical" evidence="7">
    <location>
        <begin position="335"/>
        <end position="356"/>
    </location>
</feature>
<gene>
    <name evidence="9" type="ORF">FNH13_03515</name>
</gene>
<evidence type="ECO:0000256" key="3">
    <source>
        <dbReference type="ARBA" id="ARBA00022692"/>
    </source>
</evidence>
<dbReference type="Proteomes" id="UP000315395">
    <property type="component" value="Chromosome"/>
</dbReference>